<name>A0A2D3UMM9_9PEZI</name>
<keyword evidence="3" id="KW-1185">Reference proteome</keyword>
<evidence type="ECO:0000256" key="1">
    <source>
        <dbReference type="SAM" id="MobiDB-lite"/>
    </source>
</evidence>
<gene>
    <name evidence="2" type="ORF">RCC_00083</name>
</gene>
<reference evidence="2 3" key="1">
    <citation type="submission" date="2016-03" db="EMBL/GenBank/DDBJ databases">
        <authorList>
            <person name="Ploux O."/>
        </authorList>
    </citation>
    <scope>NUCLEOTIDE SEQUENCE [LARGE SCALE GENOMIC DNA]</scope>
    <source>
        <strain evidence="2 3">URUG2</strain>
    </source>
</reference>
<dbReference type="GeneID" id="35595489"/>
<evidence type="ECO:0000313" key="3">
    <source>
        <dbReference type="Proteomes" id="UP000225277"/>
    </source>
</evidence>
<evidence type="ECO:0000313" key="2">
    <source>
        <dbReference type="EMBL" id="CZT14108.1"/>
    </source>
</evidence>
<protein>
    <submittedName>
        <fullName evidence="2">Uncharacterized protein</fullName>
    </submittedName>
</protein>
<dbReference type="Proteomes" id="UP000225277">
    <property type="component" value="Unassembled WGS sequence"/>
</dbReference>
<dbReference type="RefSeq" id="XP_023621006.1">
    <property type="nucleotide sequence ID" value="XM_023765238.1"/>
</dbReference>
<organism evidence="2 3">
    <name type="scientific">Ramularia collo-cygni</name>
    <dbReference type="NCBI Taxonomy" id="112498"/>
    <lineage>
        <taxon>Eukaryota</taxon>
        <taxon>Fungi</taxon>
        <taxon>Dikarya</taxon>
        <taxon>Ascomycota</taxon>
        <taxon>Pezizomycotina</taxon>
        <taxon>Dothideomycetes</taxon>
        <taxon>Dothideomycetidae</taxon>
        <taxon>Mycosphaerellales</taxon>
        <taxon>Mycosphaerellaceae</taxon>
        <taxon>Ramularia</taxon>
    </lineage>
</organism>
<sequence>MSDEAEDPRQESEVEIVTCAEELPHLDLQEYIYDGARQLYHDLPPGRSNHIVVVTNALGKHAELLLANELELQNIQVVGANIPFDAHDSPTTGSNSHRGDREAMDRLLIECKRLLEERSSQQTIPSPSLPELRAQILANARQCFPNIVQDYTTGRITETVMGRDSKYRPISRQVPLIIPESEIFDIAITQGLESSLQASLVYGRLEDLKFAMQGGGKKTYYGAMGALLEATVQRLVNLRESAPAKGTSSRNDSPMSGLCLPKQ</sequence>
<feature type="region of interest" description="Disordered" evidence="1">
    <location>
        <begin position="241"/>
        <end position="263"/>
    </location>
</feature>
<accession>A0A2D3UMM9</accession>
<dbReference type="AlphaFoldDB" id="A0A2D3UMM9"/>
<dbReference type="EMBL" id="FJUY01000001">
    <property type="protein sequence ID" value="CZT14108.1"/>
    <property type="molecule type" value="Genomic_DNA"/>
</dbReference>
<proteinExistence type="predicted"/>